<proteinExistence type="predicted"/>
<gene>
    <name evidence="1" type="ORF">ZIOFF_051057</name>
</gene>
<dbReference type="EMBL" id="JACMSC010000014">
    <property type="protein sequence ID" value="KAG6489778.1"/>
    <property type="molecule type" value="Genomic_DNA"/>
</dbReference>
<reference evidence="1 2" key="1">
    <citation type="submission" date="2020-08" db="EMBL/GenBank/DDBJ databases">
        <title>Plant Genome Project.</title>
        <authorList>
            <person name="Zhang R.-G."/>
        </authorList>
    </citation>
    <scope>NUCLEOTIDE SEQUENCE [LARGE SCALE GENOMIC DNA]</scope>
    <source>
        <tissue evidence="1">Rhizome</tissue>
    </source>
</reference>
<accession>A0A8J5FL86</accession>
<sequence>MEPNVRMCAYEGKKLRRCNYVSTIVDYCHAEIVTLEDQQLVMYSSLVLERSHGATRGNQMKLSIEQQQWQLKRAHG</sequence>
<comment type="caution">
    <text evidence="1">The sequence shown here is derived from an EMBL/GenBank/DDBJ whole genome shotgun (WGS) entry which is preliminary data.</text>
</comment>
<evidence type="ECO:0000313" key="1">
    <source>
        <dbReference type="EMBL" id="KAG6489778.1"/>
    </source>
</evidence>
<dbReference type="AlphaFoldDB" id="A0A8J5FL86"/>
<dbReference type="Proteomes" id="UP000734854">
    <property type="component" value="Unassembled WGS sequence"/>
</dbReference>
<protein>
    <submittedName>
        <fullName evidence="1">Uncharacterized protein</fullName>
    </submittedName>
</protein>
<keyword evidence="2" id="KW-1185">Reference proteome</keyword>
<name>A0A8J5FL86_ZINOF</name>
<evidence type="ECO:0000313" key="2">
    <source>
        <dbReference type="Proteomes" id="UP000734854"/>
    </source>
</evidence>
<organism evidence="1 2">
    <name type="scientific">Zingiber officinale</name>
    <name type="common">Ginger</name>
    <name type="synonym">Amomum zingiber</name>
    <dbReference type="NCBI Taxonomy" id="94328"/>
    <lineage>
        <taxon>Eukaryota</taxon>
        <taxon>Viridiplantae</taxon>
        <taxon>Streptophyta</taxon>
        <taxon>Embryophyta</taxon>
        <taxon>Tracheophyta</taxon>
        <taxon>Spermatophyta</taxon>
        <taxon>Magnoliopsida</taxon>
        <taxon>Liliopsida</taxon>
        <taxon>Zingiberales</taxon>
        <taxon>Zingiberaceae</taxon>
        <taxon>Zingiber</taxon>
    </lineage>
</organism>